<dbReference type="Proteomes" id="UP000295765">
    <property type="component" value="Unassembled WGS sequence"/>
</dbReference>
<dbReference type="Pfam" id="PF07209">
    <property type="entry name" value="DUF1415"/>
    <property type="match status" value="1"/>
</dbReference>
<organism evidence="1 2">
    <name type="scientific">Plasticicumulans lactativorans</name>
    <dbReference type="NCBI Taxonomy" id="1133106"/>
    <lineage>
        <taxon>Bacteria</taxon>
        <taxon>Pseudomonadati</taxon>
        <taxon>Pseudomonadota</taxon>
        <taxon>Gammaproteobacteria</taxon>
        <taxon>Candidatus Competibacteraceae</taxon>
        <taxon>Plasticicumulans</taxon>
    </lineage>
</organism>
<evidence type="ECO:0000313" key="1">
    <source>
        <dbReference type="EMBL" id="TCO83041.1"/>
    </source>
</evidence>
<name>A0A4R2L7T4_9GAMM</name>
<dbReference type="EMBL" id="SLWY01000003">
    <property type="protein sequence ID" value="TCO83041.1"/>
    <property type="molecule type" value="Genomic_DNA"/>
</dbReference>
<sequence length="192" mass="20910">MHASPPPEHALAATRAWVERVVIGLDLCPFAAAPARQGRIRYRVSAATTPADLLADLREELALLVDADPAEIGTTLLIAPYTLADFLAYNDFLDEVDATLAELDLDGIVQVASFHPDYTFADAEPDDPADYSNRSPHPMLHLLREDEISRAVDAHPDINGVPTRNVARLRARGLDALRALLAECRAVTEPGR</sequence>
<keyword evidence="2" id="KW-1185">Reference proteome</keyword>
<proteinExistence type="predicted"/>
<comment type="caution">
    <text evidence="1">The sequence shown here is derived from an EMBL/GenBank/DDBJ whole genome shotgun (WGS) entry which is preliminary data.</text>
</comment>
<evidence type="ECO:0000313" key="2">
    <source>
        <dbReference type="Proteomes" id="UP000295765"/>
    </source>
</evidence>
<protein>
    <recommendedName>
        <fullName evidence="3">DUF1415 domain-containing protein</fullName>
    </recommendedName>
</protein>
<evidence type="ECO:0008006" key="3">
    <source>
        <dbReference type="Google" id="ProtNLM"/>
    </source>
</evidence>
<dbReference type="OrthoDB" id="277390at2"/>
<dbReference type="InterPro" id="IPR009858">
    <property type="entry name" value="DUF1415"/>
</dbReference>
<dbReference type="RefSeq" id="WP_132538714.1">
    <property type="nucleotide sequence ID" value="NZ_SLWY01000003.1"/>
</dbReference>
<dbReference type="AlphaFoldDB" id="A0A4R2L7T4"/>
<reference evidence="1 2" key="1">
    <citation type="submission" date="2019-03" db="EMBL/GenBank/DDBJ databases">
        <title>Genomic Encyclopedia of Type Strains, Phase IV (KMG-IV): sequencing the most valuable type-strain genomes for metagenomic binning, comparative biology and taxonomic classification.</title>
        <authorList>
            <person name="Goeker M."/>
        </authorList>
    </citation>
    <scope>NUCLEOTIDE SEQUENCE [LARGE SCALE GENOMIC DNA]</scope>
    <source>
        <strain evidence="1 2">DSM 25287</strain>
    </source>
</reference>
<gene>
    <name evidence="1" type="ORF">EV699_10386</name>
</gene>
<accession>A0A4R2L7T4</accession>